<evidence type="ECO:0000313" key="1">
    <source>
        <dbReference type="EMBL" id="EKG11150.1"/>
    </source>
</evidence>
<evidence type="ECO:0000313" key="2">
    <source>
        <dbReference type="Proteomes" id="UP000007129"/>
    </source>
</evidence>
<comment type="caution">
    <text evidence="1">The sequence shown here is derived from an EMBL/GenBank/DDBJ whole genome shotgun (WGS) entry which is preliminary data.</text>
</comment>
<dbReference type="EMBL" id="AHHD01000498">
    <property type="protein sequence ID" value="EKG11150.1"/>
    <property type="molecule type" value="Genomic_DNA"/>
</dbReference>
<dbReference type="HOGENOM" id="CLU_1787204_0_0_1"/>
<name>K2S360_MACPH</name>
<protein>
    <submittedName>
        <fullName evidence="1">Uncharacterized protein</fullName>
    </submittedName>
</protein>
<dbReference type="AlphaFoldDB" id="K2S360"/>
<dbReference type="OrthoDB" id="3662167at2759"/>
<gene>
    <name evidence="1" type="ORF">MPH_11768</name>
</gene>
<dbReference type="VEuPathDB" id="FungiDB:MPH_11768"/>
<accession>K2S360</accession>
<organism evidence="1 2">
    <name type="scientific">Macrophomina phaseolina (strain MS6)</name>
    <name type="common">Charcoal rot fungus</name>
    <dbReference type="NCBI Taxonomy" id="1126212"/>
    <lineage>
        <taxon>Eukaryota</taxon>
        <taxon>Fungi</taxon>
        <taxon>Dikarya</taxon>
        <taxon>Ascomycota</taxon>
        <taxon>Pezizomycotina</taxon>
        <taxon>Dothideomycetes</taxon>
        <taxon>Dothideomycetes incertae sedis</taxon>
        <taxon>Botryosphaeriales</taxon>
        <taxon>Botryosphaeriaceae</taxon>
        <taxon>Macrophomina</taxon>
    </lineage>
</organism>
<dbReference type="PANTHER" id="PTHR33112:SF16">
    <property type="entry name" value="HETEROKARYON INCOMPATIBILITY DOMAIN-CONTAINING PROTEIN"/>
    <property type="match status" value="1"/>
</dbReference>
<sequence>MAHIYNRSFLNIVAVETTDANSGVPYVNDVDFAANKYPGHDSSVRDGDLARTMLYSTFESRGWSFQEILLSRRRLFTFTNRIVLHCGIASWYRGLSDNWETPKSSPSFSTMLPMSLPRLAIPVEPSIEVVASHLLFYKNTGEAYS</sequence>
<proteinExistence type="predicted"/>
<dbReference type="InParanoid" id="K2S360"/>
<reference evidence="1 2" key="1">
    <citation type="journal article" date="2012" name="BMC Genomics">
        <title>Tools to kill: Genome of one of the most destructive plant pathogenic fungi Macrophomina phaseolina.</title>
        <authorList>
            <person name="Islam M.S."/>
            <person name="Haque M.S."/>
            <person name="Islam M.M."/>
            <person name="Emdad E.M."/>
            <person name="Halim A."/>
            <person name="Hossen Q.M.M."/>
            <person name="Hossain M.Z."/>
            <person name="Ahmed B."/>
            <person name="Rahim S."/>
            <person name="Rahman M.S."/>
            <person name="Alam M.M."/>
            <person name="Hou S."/>
            <person name="Wan X."/>
            <person name="Saito J.A."/>
            <person name="Alam M."/>
        </authorList>
    </citation>
    <scope>NUCLEOTIDE SEQUENCE [LARGE SCALE GENOMIC DNA]</scope>
    <source>
        <strain evidence="1 2">MS6</strain>
    </source>
</reference>
<dbReference type="Proteomes" id="UP000007129">
    <property type="component" value="Unassembled WGS sequence"/>
</dbReference>
<dbReference type="PANTHER" id="PTHR33112">
    <property type="entry name" value="DOMAIN PROTEIN, PUTATIVE-RELATED"/>
    <property type="match status" value="1"/>
</dbReference>